<name>A0ABQ2FIQ0_9DEIO</name>
<dbReference type="SMART" id="SM00267">
    <property type="entry name" value="GGDEF"/>
    <property type="match status" value="1"/>
</dbReference>
<dbReference type="Gene3D" id="3.30.70.270">
    <property type="match status" value="1"/>
</dbReference>
<evidence type="ECO:0000313" key="3">
    <source>
        <dbReference type="Proteomes" id="UP000604341"/>
    </source>
</evidence>
<evidence type="ECO:0000313" key="2">
    <source>
        <dbReference type="EMBL" id="GGK98751.1"/>
    </source>
</evidence>
<dbReference type="InterPro" id="IPR011990">
    <property type="entry name" value="TPR-like_helical_dom_sf"/>
</dbReference>
<comment type="caution">
    <text evidence="2">The sequence shown here is derived from an EMBL/GenBank/DDBJ whole genome shotgun (WGS) entry which is preliminary data.</text>
</comment>
<sequence>MQPLPRPNRTVSVGHAVHNQPRAGPLMELPPSLQPFEALLPRAPGPQRVDALLDLSAQPHPRAEQVDLAEQARALASSLNDPARTARAELRLALLQEGPEALALVRAAAARFEQLGDVPQELACAAREAELLSDPLEQLVAVLRAAALAEETGQPAQEQALRTRAGLLLRGLHSPGRAHEAFTRALDLADRHDGRAQVAPALLALGELALEAGQPAAALEHLRAAGHLTHGEGSAEQARSLGGLGRAYAASGDPGRAARFLDAALTLTERLDRPDLHAALLDARAAVHDAQGDAPAAHALLRRSLPLTEDDWPDQHGETLLRLAAHAAAQGRAQEAREHLTWALRSGLDRQRPALVARAHLALADLAEAQRDPEETAAQLRAWADAAQRQQDAQARQDRLVEGALRDAQEALASRRARRDTQRLLEHAVQDATTRLAATQLLAERWRNSGMRDAESGAHSREFGLEILNLHYTRCARLKTPLSVAMVGVEVSAPPREGAADLFLNNVMSAVARVLEGQVRSMDTVARFDRFKFLVVFPDTPPQEARHPLDRLIEQIGAYDWGVAELRGAVTVAAGLVGRGFIQGPNLLVDAADAEQYRARRQGPNTLTVTL</sequence>
<dbReference type="InterPro" id="IPR043128">
    <property type="entry name" value="Rev_trsase/Diguanyl_cyclase"/>
</dbReference>
<dbReference type="PANTHER" id="PTHR10098">
    <property type="entry name" value="RAPSYN-RELATED"/>
    <property type="match status" value="1"/>
</dbReference>
<dbReference type="InterPro" id="IPR000160">
    <property type="entry name" value="GGDEF_dom"/>
</dbReference>
<dbReference type="PANTHER" id="PTHR10098:SF108">
    <property type="entry name" value="TETRATRICOPEPTIDE REPEAT PROTEIN 28"/>
    <property type="match status" value="1"/>
</dbReference>
<evidence type="ECO:0000259" key="1">
    <source>
        <dbReference type="PROSITE" id="PS50887"/>
    </source>
</evidence>
<gene>
    <name evidence="2" type="ORF">GCM10010844_16250</name>
</gene>
<protein>
    <recommendedName>
        <fullName evidence="1">GGDEF domain-containing protein</fullName>
    </recommendedName>
</protein>
<dbReference type="SUPFAM" id="SSF48452">
    <property type="entry name" value="TPR-like"/>
    <property type="match status" value="1"/>
</dbReference>
<proteinExistence type="predicted"/>
<reference evidence="3" key="1">
    <citation type="journal article" date="2019" name="Int. J. Syst. Evol. Microbiol.">
        <title>The Global Catalogue of Microorganisms (GCM) 10K type strain sequencing project: providing services to taxonomists for standard genome sequencing and annotation.</title>
        <authorList>
            <consortium name="The Broad Institute Genomics Platform"/>
            <consortium name="The Broad Institute Genome Sequencing Center for Infectious Disease"/>
            <person name="Wu L."/>
            <person name="Ma J."/>
        </authorList>
    </citation>
    <scope>NUCLEOTIDE SEQUENCE [LARGE SCALE GENOMIC DNA]</scope>
    <source>
        <strain evidence="3">JCM 19173</strain>
    </source>
</reference>
<dbReference type="EMBL" id="BMPE01000002">
    <property type="protein sequence ID" value="GGK98751.1"/>
    <property type="molecule type" value="Genomic_DNA"/>
</dbReference>
<keyword evidence="3" id="KW-1185">Reference proteome</keyword>
<feature type="domain" description="GGDEF" evidence="1">
    <location>
        <begin position="480"/>
        <end position="611"/>
    </location>
</feature>
<accession>A0ABQ2FIQ0</accession>
<dbReference type="PROSITE" id="PS50887">
    <property type="entry name" value="GGDEF"/>
    <property type="match status" value="1"/>
</dbReference>
<dbReference type="SUPFAM" id="SSF55073">
    <property type="entry name" value="Nucleotide cyclase"/>
    <property type="match status" value="1"/>
</dbReference>
<dbReference type="InterPro" id="IPR029787">
    <property type="entry name" value="Nucleotide_cyclase"/>
</dbReference>
<dbReference type="Gene3D" id="1.25.40.10">
    <property type="entry name" value="Tetratricopeptide repeat domain"/>
    <property type="match status" value="2"/>
</dbReference>
<organism evidence="2 3">
    <name type="scientific">Deinococcus radiotolerans</name>
    <dbReference type="NCBI Taxonomy" id="1309407"/>
    <lineage>
        <taxon>Bacteria</taxon>
        <taxon>Thermotogati</taxon>
        <taxon>Deinococcota</taxon>
        <taxon>Deinococci</taxon>
        <taxon>Deinococcales</taxon>
        <taxon>Deinococcaceae</taxon>
        <taxon>Deinococcus</taxon>
    </lineage>
</organism>
<dbReference type="Proteomes" id="UP000604341">
    <property type="component" value="Unassembled WGS sequence"/>
</dbReference>